<dbReference type="AlphaFoldDB" id="A0A9J7KR65"/>
<organism evidence="2 3">
    <name type="scientific">Branchiostoma floridae</name>
    <name type="common">Florida lancelet</name>
    <name type="synonym">Amphioxus</name>
    <dbReference type="NCBI Taxonomy" id="7739"/>
    <lineage>
        <taxon>Eukaryota</taxon>
        <taxon>Metazoa</taxon>
        <taxon>Chordata</taxon>
        <taxon>Cephalochordata</taxon>
        <taxon>Leptocardii</taxon>
        <taxon>Amphioxiformes</taxon>
        <taxon>Branchiostomatidae</taxon>
        <taxon>Branchiostoma</taxon>
    </lineage>
</organism>
<keyword evidence="2" id="KW-1185">Reference proteome</keyword>
<evidence type="ECO:0000256" key="1">
    <source>
        <dbReference type="SAM" id="MobiDB-lite"/>
    </source>
</evidence>
<evidence type="ECO:0000313" key="3">
    <source>
        <dbReference type="RefSeq" id="XP_035668872.1"/>
    </source>
</evidence>
<feature type="compositionally biased region" description="Polar residues" evidence="1">
    <location>
        <begin position="74"/>
        <end position="86"/>
    </location>
</feature>
<dbReference type="KEGG" id="bfo:118410984"/>
<gene>
    <name evidence="3" type="primary">LOC118410984</name>
</gene>
<sequence>MIENPQYSIRSSSLIAVPANPPEGTVEASGQGNPESPSELQNHQGKAVAVSQENEADTPNDNNAKDSKPPSVAGQDSATASTSDTANKFAVNEDGDVDTCSSSRNTDVTPLQVSGAADGPDPERKSELPNDAADEFAVNEDRDVNKDELPKGQDQATSDGTVKTERRRNQSWRMTRSMFPRKKPDATSDNSGNKLGIRPTSHSSRYSRQTPCCRRGRCPRVSSFSCPWRRDGSIRQQRRWYR</sequence>
<feature type="compositionally biased region" description="Polar residues" evidence="1">
    <location>
        <begin position="99"/>
        <end position="112"/>
    </location>
</feature>
<dbReference type="GeneID" id="118410984"/>
<feature type="compositionally biased region" description="Polar residues" evidence="1">
    <location>
        <begin position="51"/>
        <end position="62"/>
    </location>
</feature>
<feature type="compositionally biased region" description="Polar residues" evidence="1">
    <location>
        <begin position="1"/>
        <end position="14"/>
    </location>
</feature>
<reference evidence="2" key="1">
    <citation type="journal article" date="2020" name="Nat. Ecol. Evol.">
        <title>Deeply conserved synteny resolves early events in vertebrate evolution.</title>
        <authorList>
            <person name="Simakov O."/>
            <person name="Marletaz F."/>
            <person name="Yue J.X."/>
            <person name="O'Connell B."/>
            <person name="Jenkins J."/>
            <person name="Brandt A."/>
            <person name="Calef R."/>
            <person name="Tung C.H."/>
            <person name="Huang T.K."/>
            <person name="Schmutz J."/>
            <person name="Satoh N."/>
            <person name="Yu J.K."/>
            <person name="Putnam N.H."/>
            <person name="Green R.E."/>
            <person name="Rokhsar D.S."/>
        </authorList>
    </citation>
    <scope>NUCLEOTIDE SEQUENCE [LARGE SCALE GENOMIC DNA]</scope>
    <source>
        <strain evidence="2">S238N-H82</strain>
    </source>
</reference>
<proteinExistence type="predicted"/>
<reference evidence="3" key="2">
    <citation type="submission" date="2025-08" db="UniProtKB">
        <authorList>
            <consortium name="RefSeq"/>
        </authorList>
    </citation>
    <scope>IDENTIFICATION</scope>
    <source>
        <strain evidence="3">S238N-H82</strain>
        <tissue evidence="3">Testes</tissue>
    </source>
</reference>
<name>A0A9J7KR65_BRAFL</name>
<feature type="compositionally biased region" description="Polar residues" evidence="1">
    <location>
        <begin position="200"/>
        <end position="210"/>
    </location>
</feature>
<feature type="region of interest" description="Disordered" evidence="1">
    <location>
        <begin position="1"/>
        <end position="223"/>
    </location>
</feature>
<accession>A0A9J7KR65</accession>
<evidence type="ECO:0000313" key="2">
    <source>
        <dbReference type="Proteomes" id="UP000001554"/>
    </source>
</evidence>
<feature type="compositionally biased region" description="Polar residues" evidence="1">
    <location>
        <begin position="28"/>
        <end position="44"/>
    </location>
</feature>
<protein>
    <submittedName>
        <fullName evidence="3">Uncharacterized protein LOC118410984</fullName>
    </submittedName>
</protein>
<feature type="compositionally biased region" description="Basic and acidic residues" evidence="1">
    <location>
        <begin position="139"/>
        <end position="151"/>
    </location>
</feature>
<dbReference type="Proteomes" id="UP000001554">
    <property type="component" value="Chromosome 1"/>
</dbReference>
<dbReference type="RefSeq" id="XP_035668872.1">
    <property type="nucleotide sequence ID" value="XM_035812979.1"/>
</dbReference>